<dbReference type="InterPro" id="IPR054363">
    <property type="entry name" value="GH95_cat"/>
</dbReference>
<sequence>MGNGRTGVMCRAGLGRTRLQLNDATGWSGSAASPAAARPELADGEGPEILAAARAALDSGDHRGAEQVLRRLQGQHSQAFLPFADIELSVRPAADGQPAATTARRERTSVPKAAVQTPTIGAIDRSRQAGRGSGPHEQAVAGDPDGAALVRWLDVHAGVAGHVEAVGEHEVRHETWAGYPSGVVVHEIAVRGPGNSTAGTRHAAVDVEVATTSVLRGEARTGPSRLTHRLRLPSDVVPDHEEATEHVVYDEGSRHGLLIVDVLLDHAPAPLEAPTHGGPGARVSVPAGSTLSLILATGTTSPPGGGSGSVADLEAALTDLLTGAAARGTAALRAEHVADHAELMDRCTLTLPPGRDATLPTADRLRAQEAGGSDPELAALVFGFGRHLLISASRPGGPPANLQGIWNENLPAPWSSNYTVNINAEMAYWPAEITGLPECHEPLLDQLARTAAGPGGEAARDLYGAAGWVIHHNSDPWGYALPAAGDAAWASWPMGGVWLSRHVADHLAHLTGAAATETARELWPVVAGAVDFALSWIRPAGPAGTADTAPATSPENHFLHDGEAVAVAPTTRMDVELLTALADTGRRVGRAAGADLTTTERLTELVALLPPAATGPDGELLEWDRYRPEAEPEHRHLSHLAGLYPLGLWDTETRPDLARAAARTLERRGPESTGWSLAWRLGLWARLRDAGRAEEQLLRAMRVAADDGPHRGGLYPNLFSAHPPFQVDGNHGLVAGMAETLLDPRDGVLRLLPAPPPGWRGGEVRGLRAPRGIAVDLVWDDGALSLVRLRGGAGPVTVRTPSAERAVLLAPGRDTVLDGDLAAVGTG</sequence>
<dbReference type="PANTHER" id="PTHR31084:SF0">
    <property type="entry name" value="ALPHA-L-FUCOSIDASE 2"/>
    <property type="match status" value="1"/>
</dbReference>
<name>A0ABP8KTD9_9MICO</name>
<dbReference type="InterPro" id="IPR008928">
    <property type="entry name" value="6-hairpin_glycosidase_sf"/>
</dbReference>
<dbReference type="InterPro" id="IPR016518">
    <property type="entry name" value="Alpha-L-fucosidase"/>
</dbReference>
<dbReference type="Pfam" id="PF22124">
    <property type="entry name" value="Glyco_hydro_95_cat"/>
    <property type="match status" value="1"/>
</dbReference>
<dbReference type="Pfam" id="PF14498">
    <property type="entry name" value="Glyco_hyd_65N_2"/>
    <property type="match status" value="1"/>
</dbReference>
<dbReference type="SUPFAM" id="SSF48208">
    <property type="entry name" value="Six-hairpin glycosidases"/>
    <property type="match status" value="1"/>
</dbReference>
<feature type="domain" description="Glycosyl hydrolase family 95 catalytic" evidence="4">
    <location>
        <begin position="330"/>
        <end position="741"/>
    </location>
</feature>
<dbReference type="Proteomes" id="UP001500622">
    <property type="component" value="Unassembled WGS sequence"/>
</dbReference>
<feature type="domain" description="Alpha fucosidase A-like C-terminal" evidence="3">
    <location>
        <begin position="746"/>
        <end position="793"/>
    </location>
</feature>
<evidence type="ECO:0000256" key="1">
    <source>
        <dbReference type="SAM" id="MobiDB-lite"/>
    </source>
</evidence>
<evidence type="ECO:0000259" key="4">
    <source>
        <dbReference type="Pfam" id="PF22124"/>
    </source>
</evidence>
<gene>
    <name evidence="5" type="ORF">GCM10023169_03150</name>
</gene>
<dbReference type="PIRSF" id="PIRSF007663">
    <property type="entry name" value="UCP007663"/>
    <property type="match status" value="1"/>
</dbReference>
<evidence type="ECO:0000313" key="6">
    <source>
        <dbReference type="Proteomes" id="UP001500622"/>
    </source>
</evidence>
<protein>
    <recommendedName>
        <fullName evidence="7">Alpha-L-fucosidase 2</fullName>
    </recommendedName>
</protein>
<feature type="domain" description="Glycosyl hydrolase family 95 N-terminal" evidence="2">
    <location>
        <begin position="1"/>
        <end position="102"/>
    </location>
</feature>
<dbReference type="InterPro" id="IPR027414">
    <property type="entry name" value="GH95_N_dom"/>
</dbReference>
<proteinExistence type="predicted"/>
<organism evidence="5 6">
    <name type="scientific">Georgenia halophila</name>
    <dbReference type="NCBI Taxonomy" id="620889"/>
    <lineage>
        <taxon>Bacteria</taxon>
        <taxon>Bacillati</taxon>
        <taxon>Actinomycetota</taxon>
        <taxon>Actinomycetes</taxon>
        <taxon>Micrococcales</taxon>
        <taxon>Bogoriellaceae</taxon>
        <taxon>Georgenia</taxon>
    </lineage>
</organism>
<evidence type="ECO:0000259" key="3">
    <source>
        <dbReference type="Pfam" id="PF21307"/>
    </source>
</evidence>
<dbReference type="PANTHER" id="PTHR31084">
    <property type="entry name" value="ALPHA-L-FUCOSIDASE 2"/>
    <property type="match status" value="1"/>
</dbReference>
<reference evidence="6" key="1">
    <citation type="journal article" date="2019" name="Int. J. Syst. Evol. Microbiol.">
        <title>The Global Catalogue of Microorganisms (GCM) 10K type strain sequencing project: providing services to taxonomists for standard genome sequencing and annotation.</title>
        <authorList>
            <consortium name="The Broad Institute Genomics Platform"/>
            <consortium name="The Broad Institute Genome Sequencing Center for Infectious Disease"/>
            <person name="Wu L."/>
            <person name="Ma J."/>
        </authorList>
    </citation>
    <scope>NUCLEOTIDE SEQUENCE [LARGE SCALE GENOMIC DNA]</scope>
    <source>
        <strain evidence="6">JCM 17810</strain>
    </source>
</reference>
<accession>A0ABP8KTD9</accession>
<dbReference type="InterPro" id="IPR049053">
    <property type="entry name" value="AFCA-like_C"/>
</dbReference>
<evidence type="ECO:0000313" key="5">
    <source>
        <dbReference type="EMBL" id="GAA4416140.1"/>
    </source>
</evidence>
<dbReference type="EMBL" id="BAABGN010000001">
    <property type="protein sequence ID" value="GAA4416140.1"/>
    <property type="molecule type" value="Genomic_DNA"/>
</dbReference>
<dbReference type="InterPro" id="IPR012341">
    <property type="entry name" value="6hp_glycosidase-like_sf"/>
</dbReference>
<evidence type="ECO:0000259" key="2">
    <source>
        <dbReference type="Pfam" id="PF14498"/>
    </source>
</evidence>
<feature type="region of interest" description="Disordered" evidence="1">
    <location>
        <begin position="95"/>
        <end position="115"/>
    </location>
</feature>
<evidence type="ECO:0008006" key="7">
    <source>
        <dbReference type="Google" id="ProtNLM"/>
    </source>
</evidence>
<comment type="caution">
    <text evidence="5">The sequence shown here is derived from an EMBL/GenBank/DDBJ whole genome shotgun (WGS) entry which is preliminary data.</text>
</comment>
<dbReference type="Gene3D" id="1.50.10.10">
    <property type="match status" value="1"/>
</dbReference>
<dbReference type="Pfam" id="PF21307">
    <property type="entry name" value="Glyco_hydro_95_C"/>
    <property type="match status" value="1"/>
</dbReference>
<keyword evidence="6" id="KW-1185">Reference proteome</keyword>